<comment type="catalytic activity">
    <reaction evidence="1">
        <text>Endohydrolysis of (1-&gt;4)-beta-D-xylosidic linkages in xylans.</text>
        <dbReference type="EC" id="3.2.1.8"/>
    </reaction>
</comment>
<evidence type="ECO:0000256" key="8">
    <source>
        <dbReference type="ARBA" id="ARBA00023295"/>
    </source>
</evidence>
<dbReference type="RefSeq" id="WP_343913315.1">
    <property type="nucleotide sequence ID" value="NZ_BAAAGE010000003.1"/>
</dbReference>
<dbReference type="InterPro" id="IPR017853">
    <property type="entry name" value="GH"/>
</dbReference>
<dbReference type="PANTHER" id="PTHR31490">
    <property type="entry name" value="GLYCOSYL HYDROLASE"/>
    <property type="match status" value="1"/>
</dbReference>
<evidence type="ECO:0000256" key="5">
    <source>
        <dbReference type="ARBA" id="ARBA00022729"/>
    </source>
</evidence>
<dbReference type="EC" id="3.2.1.8" evidence="3"/>
<dbReference type="Proteomes" id="UP001501758">
    <property type="component" value="Unassembled WGS sequence"/>
</dbReference>
<evidence type="ECO:0000256" key="2">
    <source>
        <dbReference type="ARBA" id="ARBA00007495"/>
    </source>
</evidence>
<keyword evidence="5" id="KW-0732">Signal</keyword>
<keyword evidence="7" id="KW-0119">Carbohydrate metabolism</keyword>
<comment type="caution">
    <text evidence="11">The sequence shown here is derived from an EMBL/GenBank/DDBJ whole genome shotgun (WGS) entry which is preliminary data.</text>
</comment>
<keyword evidence="6" id="KW-0378">Hydrolase</keyword>
<dbReference type="Pfam" id="PF18962">
    <property type="entry name" value="Por_Secre_tail"/>
    <property type="match status" value="1"/>
</dbReference>
<evidence type="ECO:0000256" key="6">
    <source>
        <dbReference type="ARBA" id="ARBA00022801"/>
    </source>
</evidence>
<evidence type="ECO:0000259" key="10">
    <source>
        <dbReference type="PROSITE" id="PS51760"/>
    </source>
</evidence>
<dbReference type="Gene3D" id="2.60.60.40">
    <property type="match status" value="1"/>
</dbReference>
<dbReference type="InterPro" id="IPR044846">
    <property type="entry name" value="GH10"/>
</dbReference>
<evidence type="ECO:0000313" key="11">
    <source>
        <dbReference type="EMBL" id="GAA0725977.1"/>
    </source>
</evidence>
<dbReference type="SUPFAM" id="SSF51445">
    <property type="entry name" value="(Trans)glycosidases"/>
    <property type="match status" value="1"/>
</dbReference>
<protein>
    <recommendedName>
        <fullName evidence="3">endo-1,4-beta-xylanase</fullName>
        <ecNumber evidence="3">3.2.1.8</ecNumber>
    </recommendedName>
</protein>
<evidence type="ECO:0000256" key="9">
    <source>
        <dbReference type="ARBA" id="ARBA00023326"/>
    </source>
</evidence>
<feature type="domain" description="GH10" evidence="10">
    <location>
        <begin position="26"/>
        <end position="313"/>
    </location>
</feature>
<keyword evidence="8" id="KW-0326">Glycosidase</keyword>
<dbReference type="PROSITE" id="PS51760">
    <property type="entry name" value="GH10_2"/>
    <property type="match status" value="1"/>
</dbReference>
<dbReference type="InterPro" id="IPR001000">
    <property type="entry name" value="GH10_dom"/>
</dbReference>
<organism evidence="11 12">
    <name type="scientific">Aquimarina litoralis</name>
    <dbReference type="NCBI Taxonomy" id="584605"/>
    <lineage>
        <taxon>Bacteria</taxon>
        <taxon>Pseudomonadati</taxon>
        <taxon>Bacteroidota</taxon>
        <taxon>Flavobacteriia</taxon>
        <taxon>Flavobacteriales</taxon>
        <taxon>Flavobacteriaceae</taxon>
        <taxon>Aquimarina</taxon>
    </lineage>
</organism>
<gene>
    <name evidence="11" type="ORF">GCM10009430_32430</name>
</gene>
<comment type="similarity">
    <text evidence="2">Belongs to the glycosyl hydrolase 10 (cellulase F) family.</text>
</comment>
<dbReference type="Gene3D" id="2.60.40.3080">
    <property type="match status" value="1"/>
</dbReference>
<evidence type="ECO:0000256" key="4">
    <source>
        <dbReference type="ARBA" id="ARBA00022651"/>
    </source>
</evidence>
<proteinExistence type="inferred from homology"/>
<evidence type="ECO:0000256" key="3">
    <source>
        <dbReference type="ARBA" id="ARBA00012590"/>
    </source>
</evidence>
<evidence type="ECO:0000256" key="1">
    <source>
        <dbReference type="ARBA" id="ARBA00000681"/>
    </source>
</evidence>
<evidence type="ECO:0000313" key="12">
    <source>
        <dbReference type="Proteomes" id="UP001501758"/>
    </source>
</evidence>
<dbReference type="Pfam" id="PF00331">
    <property type="entry name" value="Glyco_hydro_10"/>
    <property type="match status" value="1"/>
</dbReference>
<keyword evidence="4" id="KW-0858">Xylan degradation</keyword>
<sequence length="531" mass="62131">MLKFIVLITLTFLSLKSHSQILENEEKFIGNILRGYANNGMEDDSYFKNFWNQATPENAGKHGLVEIERDKYDWTTLDEIYNYCISNNIPFKQHAFLFWSESTTPLWLLDLPKEEIKAELEEWIQDFFNRYPKTEMAEVVNEPIDNPPPAIIMEALGGTENYTWIKTMFSIARKYAPKECRLIINENRILKGDERIIEYNKVVDLLKQSNLIDGIGVQAHFLETVPPSIVKKSLDYLEHNDLPIYITEFDLNQKNDILQKKVLASHFRIFWEHPAIKGITFWGYKKKHIWQTDSFLMYTNGKKRNSFNWLIAYLRGRNVSLFSNYLIEVRAKCYGENIIMGISKDEKIIKKVKLNESGNGKNFQNYYALVNDESSSNNLGIKVTFENDYGSGRYLRINWLRTLGNKIEAESRELNTGAWDNGCGNGKFSEYLHCAGYIDFSQNDNRKKSNLARENTFNSYYDPTIKILHVDFNYMIKNRIVQIMNIHGVLVFSEKTNNYKNSIDVSKFSKGFYIIRIEENAHIQTKKVYLK</sequence>
<name>A0ABP3UBR6_9FLAO</name>
<dbReference type="SMART" id="SM00633">
    <property type="entry name" value="Glyco_10"/>
    <property type="match status" value="1"/>
</dbReference>
<dbReference type="EMBL" id="BAAAGE010000003">
    <property type="protein sequence ID" value="GAA0725977.1"/>
    <property type="molecule type" value="Genomic_DNA"/>
</dbReference>
<dbReference type="Gene3D" id="3.20.20.80">
    <property type="entry name" value="Glycosidases"/>
    <property type="match status" value="1"/>
</dbReference>
<accession>A0ABP3UBR6</accession>
<evidence type="ECO:0000256" key="7">
    <source>
        <dbReference type="ARBA" id="ARBA00023277"/>
    </source>
</evidence>
<keyword evidence="9" id="KW-0624">Polysaccharide degradation</keyword>
<keyword evidence="12" id="KW-1185">Reference proteome</keyword>
<dbReference type="PANTHER" id="PTHR31490:SF88">
    <property type="entry name" value="BETA-XYLANASE"/>
    <property type="match status" value="1"/>
</dbReference>
<reference evidence="12" key="1">
    <citation type="journal article" date="2019" name="Int. J. Syst. Evol. Microbiol.">
        <title>The Global Catalogue of Microorganisms (GCM) 10K type strain sequencing project: providing services to taxonomists for standard genome sequencing and annotation.</title>
        <authorList>
            <consortium name="The Broad Institute Genomics Platform"/>
            <consortium name="The Broad Institute Genome Sequencing Center for Infectious Disease"/>
            <person name="Wu L."/>
            <person name="Ma J."/>
        </authorList>
    </citation>
    <scope>NUCLEOTIDE SEQUENCE [LARGE SCALE GENOMIC DNA]</scope>
    <source>
        <strain evidence="12">JCM 15974</strain>
    </source>
</reference>
<dbReference type="InterPro" id="IPR026444">
    <property type="entry name" value="Secre_tail"/>
</dbReference>
<dbReference type="NCBIfam" id="TIGR04183">
    <property type="entry name" value="Por_Secre_tail"/>
    <property type="match status" value="1"/>
</dbReference>